<protein>
    <recommendedName>
        <fullName evidence="5">Secreted protein</fullName>
    </recommendedName>
</protein>
<sequence>MCQTKPSLSFLLFRFVLFRLHGQIVLRHHVGILHTETLKTTRGACKELVSTTHERSVQRAGRSRAVARLCFIVSASELRKPGVSRCTVRDAPPGQSSASSDVR</sequence>
<dbReference type="Proteomes" id="UP001233172">
    <property type="component" value="Unassembled WGS sequence"/>
</dbReference>
<keyword evidence="2" id="KW-0732">Signal</keyword>
<organism evidence="3 4">
    <name type="scientific">Biomphalaria pfeifferi</name>
    <name type="common">Bloodfluke planorb</name>
    <name type="synonym">Freshwater snail</name>
    <dbReference type="NCBI Taxonomy" id="112525"/>
    <lineage>
        <taxon>Eukaryota</taxon>
        <taxon>Metazoa</taxon>
        <taxon>Spiralia</taxon>
        <taxon>Lophotrochozoa</taxon>
        <taxon>Mollusca</taxon>
        <taxon>Gastropoda</taxon>
        <taxon>Heterobranchia</taxon>
        <taxon>Euthyneura</taxon>
        <taxon>Panpulmonata</taxon>
        <taxon>Hygrophila</taxon>
        <taxon>Lymnaeoidea</taxon>
        <taxon>Planorbidae</taxon>
        <taxon>Biomphalaria</taxon>
    </lineage>
</organism>
<name>A0AAD8BL70_BIOPF</name>
<evidence type="ECO:0000256" key="1">
    <source>
        <dbReference type="SAM" id="MobiDB-lite"/>
    </source>
</evidence>
<dbReference type="EMBL" id="JASAOG010000060">
    <property type="protein sequence ID" value="KAK0056620.1"/>
    <property type="molecule type" value="Genomic_DNA"/>
</dbReference>
<comment type="caution">
    <text evidence="3">The sequence shown here is derived from an EMBL/GenBank/DDBJ whole genome shotgun (WGS) entry which is preliminary data.</text>
</comment>
<keyword evidence="4" id="KW-1185">Reference proteome</keyword>
<reference evidence="3" key="2">
    <citation type="submission" date="2023-04" db="EMBL/GenBank/DDBJ databases">
        <authorList>
            <person name="Bu L."/>
            <person name="Lu L."/>
            <person name="Laidemitt M.R."/>
            <person name="Zhang S.M."/>
            <person name="Mutuku M."/>
            <person name="Mkoji G."/>
            <person name="Steinauer M."/>
            <person name="Loker E.S."/>
        </authorList>
    </citation>
    <scope>NUCLEOTIDE SEQUENCE</scope>
    <source>
        <strain evidence="3">KasaAsao</strain>
        <tissue evidence="3">Whole Snail</tissue>
    </source>
</reference>
<feature type="region of interest" description="Disordered" evidence="1">
    <location>
        <begin position="84"/>
        <end position="103"/>
    </location>
</feature>
<feature type="chain" id="PRO_5042034736" description="Secreted protein" evidence="2">
    <location>
        <begin position="23"/>
        <end position="103"/>
    </location>
</feature>
<evidence type="ECO:0000313" key="3">
    <source>
        <dbReference type="EMBL" id="KAK0056620.1"/>
    </source>
</evidence>
<evidence type="ECO:0008006" key="5">
    <source>
        <dbReference type="Google" id="ProtNLM"/>
    </source>
</evidence>
<gene>
    <name evidence="3" type="ORF">Bpfe_013838</name>
</gene>
<proteinExistence type="predicted"/>
<evidence type="ECO:0000313" key="4">
    <source>
        <dbReference type="Proteomes" id="UP001233172"/>
    </source>
</evidence>
<feature type="signal peptide" evidence="2">
    <location>
        <begin position="1"/>
        <end position="22"/>
    </location>
</feature>
<accession>A0AAD8BL70</accession>
<dbReference type="AlphaFoldDB" id="A0AAD8BL70"/>
<reference evidence="3" key="1">
    <citation type="journal article" date="2023" name="PLoS Negl. Trop. Dis.">
        <title>A genome sequence for Biomphalaria pfeifferi, the major vector snail for the human-infecting parasite Schistosoma mansoni.</title>
        <authorList>
            <person name="Bu L."/>
            <person name="Lu L."/>
            <person name="Laidemitt M.R."/>
            <person name="Zhang S.M."/>
            <person name="Mutuku M."/>
            <person name="Mkoji G."/>
            <person name="Steinauer M."/>
            <person name="Loker E.S."/>
        </authorList>
    </citation>
    <scope>NUCLEOTIDE SEQUENCE</scope>
    <source>
        <strain evidence="3">KasaAsao</strain>
    </source>
</reference>
<evidence type="ECO:0000256" key="2">
    <source>
        <dbReference type="SAM" id="SignalP"/>
    </source>
</evidence>
<feature type="compositionally biased region" description="Polar residues" evidence="1">
    <location>
        <begin position="94"/>
        <end position="103"/>
    </location>
</feature>